<evidence type="ECO:0000313" key="2">
    <source>
        <dbReference type="Proteomes" id="UP000054783"/>
    </source>
</evidence>
<dbReference type="AlphaFoldDB" id="A0A0V0ZG41"/>
<comment type="caution">
    <text evidence="1">The sequence shown here is derived from an EMBL/GenBank/DDBJ whole genome shotgun (WGS) entry which is preliminary data.</text>
</comment>
<name>A0A0V0ZG41_9BILA</name>
<dbReference type="Proteomes" id="UP000054783">
    <property type="component" value="Unassembled WGS sequence"/>
</dbReference>
<evidence type="ECO:0000313" key="1">
    <source>
        <dbReference type="EMBL" id="KRY11489.1"/>
    </source>
</evidence>
<accession>A0A0V0ZG41</accession>
<sequence>MVNNNGQMTMLEIDSGHHGDGDFTQSFFHRTMKQTLSTKSAAYHLIALKLGDSVDSGQNSLPNTIHLFLDCPSDCDQRSWSRRP</sequence>
<gene>
    <name evidence="1" type="ORF">T12_2523</name>
</gene>
<proteinExistence type="predicted"/>
<protein>
    <submittedName>
        <fullName evidence="1">Uncharacterized protein</fullName>
    </submittedName>
</protein>
<organism evidence="1 2">
    <name type="scientific">Trichinella patagoniensis</name>
    <dbReference type="NCBI Taxonomy" id="990121"/>
    <lineage>
        <taxon>Eukaryota</taxon>
        <taxon>Metazoa</taxon>
        <taxon>Ecdysozoa</taxon>
        <taxon>Nematoda</taxon>
        <taxon>Enoplea</taxon>
        <taxon>Dorylaimia</taxon>
        <taxon>Trichinellida</taxon>
        <taxon>Trichinellidae</taxon>
        <taxon>Trichinella</taxon>
    </lineage>
</organism>
<dbReference type="EMBL" id="JYDQ01000192">
    <property type="protein sequence ID" value="KRY11489.1"/>
    <property type="molecule type" value="Genomic_DNA"/>
</dbReference>
<keyword evidence="2" id="KW-1185">Reference proteome</keyword>
<reference evidence="1 2" key="1">
    <citation type="submission" date="2015-01" db="EMBL/GenBank/DDBJ databases">
        <title>Evolution of Trichinella species and genotypes.</title>
        <authorList>
            <person name="Korhonen P.K."/>
            <person name="Edoardo P."/>
            <person name="Giuseppe L.R."/>
            <person name="Gasser R.B."/>
        </authorList>
    </citation>
    <scope>NUCLEOTIDE SEQUENCE [LARGE SCALE GENOMIC DNA]</scope>
    <source>
        <strain evidence="1">ISS2496</strain>
    </source>
</reference>